<dbReference type="SUPFAM" id="SSF144232">
    <property type="entry name" value="HIT/MYND zinc finger-like"/>
    <property type="match status" value="1"/>
</dbReference>
<evidence type="ECO:0000256" key="7">
    <source>
        <dbReference type="ARBA" id="ARBA00022843"/>
    </source>
</evidence>
<dbReference type="Pfam" id="PF25790">
    <property type="entry name" value="BCD1"/>
    <property type="match status" value="1"/>
</dbReference>
<evidence type="ECO:0000256" key="3">
    <source>
        <dbReference type="ARBA" id="ARBA00022553"/>
    </source>
</evidence>
<dbReference type="Gene3D" id="3.30.60.190">
    <property type="match status" value="1"/>
</dbReference>
<evidence type="ECO:0000256" key="6">
    <source>
        <dbReference type="ARBA" id="ARBA00022833"/>
    </source>
</evidence>
<reference evidence="16" key="1">
    <citation type="submission" date="2024-04" db="UniProtKB">
        <authorList>
            <consortium name="EnsemblMetazoa"/>
        </authorList>
    </citation>
    <scope>IDENTIFICATION</scope>
    <source>
        <strain evidence="16">EBRO</strain>
    </source>
</reference>
<dbReference type="PANTHER" id="PTHR13483">
    <property type="entry name" value="BOX C_D SNORNA PROTEIN 1-RELATED"/>
    <property type="match status" value="1"/>
</dbReference>
<dbReference type="InterPro" id="IPR007529">
    <property type="entry name" value="Znf_HIT"/>
</dbReference>
<protein>
    <recommendedName>
        <fullName evidence="11">Box C/D snoRNA protein 1</fullName>
    </recommendedName>
    <alternativeName>
        <fullName evidence="12">Zinc finger HIT domain-containing protein 6</fullName>
    </alternativeName>
</protein>
<proteinExistence type="inferred from homology"/>
<evidence type="ECO:0000256" key="1">
    <source>
        <dbReference type="ARBA" id="ARBA00022499"/>
    </source>
</evidence>
<dbReference type="Pfam" id="PF04438">
    <property type="entry name" value="zf-HIT"/>
    <property type="match status" value="1"/>
</dbReference>
<name>A0AAG5DDP3_ANOAO</name>
<dbReference type="GO" id="GO:0070761">
    <property type="term" value="C:pre-snoRNP complex"/>
    <property type="evidence" value="ECO:0007669"/>
    <property type="project" value="TreeGrafter"/>
</dbReference>
<evidence type="ECO:0000256" key="10">
    <source>
        <dbReference type="ARBA" id="ARBA00061949"/>
    </source>
</evidence>
<evidence type="ECO:0000256" key="12">
    <source>
        <dbReference type="ARBA" id="ARBA00077531"/>
    </source>
</evidence>
<dbReference type="FunFam" id="3.30.60.190:FF:000001">
    <property type="entry name" value="box C/D snoRNA protein 1"/>
    <property type="match status" value="1"/>
</dbReference>
<evidence type="ECO:0000256" key="11">
    <source>
        <dbReference type="ARBA" id="ARBA00068630"/>
    </source>
</evidence>
<dbReference type="Proteomes" id="UP000075880">
    <property type="component" value="Unassembled WGS sequence"/>
</dbReference>
<keyword evidence="3" id="KW-0597">Phosphoprotein</keyword>
<dbReference type="InterPro" id="IPR051639">
    <property type="entry name" value="BCD1"/>
</dbReference>
<dbReference type="GO" id="GO:0000463">
    <property type="term" value="P:maturation of LSU-rRNA from tricistronic rRNA transcript (SSU-rRNA, 5.8S rRNA, LSU-rRNA)"/>
    <property type="evidence" value="ECO:0007669"/>
    <property type="project" value="TreeGrafter"/>
</dbReference>
<dbReference type="PANTHER" id="PTHR13483:SF3">
    <property type="entry name" value="BOX C_D SNORNA PROTEIN 1"/>
    <property type="match status" value="1"/>
</dbReference>
<dbReference type="GO" id="GO:0000492">
    <property type="term" value="P:box C/D snoRNP assembly"/>
    <property type="evidence" value="ECO:0007669"/>
    <property type="project" value="TreeGrafter"/>
</dbReference>
<feature type="domain" description="HIT-type" evidence="15">
    <location>
        <begin position="20"/>
        <end position="54"/>
    </location>
</feature>
<comment type="subunit">
    <text evidence="10">Interacts with FBL, SNU13, NOP58, NUFIP1, RUVBL1, RUVBL2 and TAF9. Interacts (via HIT-type zinc finger) with the RUVBL1/RUVBL2 complex in the presence of ADP.</text>
</comment>
<evidence type="ECO:0000313" key="17">
    <source>
        <dbReference type="Proteomes" id="UP000075880"/>
    </source>
</evidence>
<dbReference type="EnsemblMetazoa" id="ENSAATROPT010277">
    <property type="protein sequence ID" value="ENSAATROPP009276"/>
    <property type="gene ID" value="ENSAATROPG008351"/>
</dbReference>
<sequence>MSTESEEDTAMILEKRLGTCEACNSKPAKYTCPRCEVKTCSLNCLNLHKRELKCDGVRDKTKYLPLAKMTKMDLMNDYYFLEECTKFVEDRKRDRNKGYTRYNKNLPTHLFRLRQAANNRQISLRFLLQNFTKRQKNTSQLDFKSGVIYWRVEWCFPNGKEALLFVDDRLCENVKLYEAVGKYLHPDTNDTFPGKAKLTNYQSRGLSGLQLLLKAEGIKRCRNRFFLLDINSTIRECLAGKTVVEYPTIYVVVKDQLEEYNVVESDDDVEGETRQHIHDINKYSDFPQSHQAVQAVATDVIAGQLDQMNIDRTHIDKGKVLEKQPCAKPVHMNFLFSIESIVDEPSSESDQGNLTEEENAVTSTKRPKTRE</sequence>
<evidence type="ECO:0000256" key="9">
    <source>
        <dbReference type="ARBA" id="ARBA00049654"/>
    </source>
</evidence>
<keyword evidence="7" id="KW-0832">Ubl conjugation</keyword>
<keyword evidence="4" id="KW-0479">Metal-binding</keyword>
<feature type="compositionally biased region" description="Polar residues" evidence="14">
    <location>
        <begin position="348"/>
        <end position="364"/>
    </location>
</feature>
<evidence type="ECO:0000256" key="5">
    <source>
        <dbReference type="ARBA" id="ARBA00022771"/>
    </source>
</evidence>
<evidence type="ECO:0000256" key="14">
    <source>
        <dbReference type="SAM" id="MobiDB-lite"/>
    </source>
</evidence>
<accession>A0AAG5DDP3</accession>
<dbReference type="AlphaFoldDB" id="A0AAG5DDP3"/>
<evidence type="ECO:0000256" key="2">
    <source>
        <dbReference type="ARBA" id="ARBA00022517"/>
    </source>
</evidence>
<dbReference type="GO" id="GO:0005634">
    <property type="term" value="C:nucleus"/>
    <property type="evidence" value="ECO:0007669"/>
    <property type="project" value="TreeGrafter"/>
</dbReference>
<organism evidence="16 17">
    <name type="scientific">Anopheles atroparvus</name>
    <name type="common">European mosquito</name>
    <dbReference type="NCBI Taxonomy" id="41427"/>
    <lineage>
        <taxon>Eukaryota</taxon>
        <taxon>Metazoa</taxon>
        <taxon>Ecdysozoa</taxon>
        <taxon>Arthropoda</taxon>
        <taxon>Hexapoda</taxon>
        <taxon>Insecta</taxon>
        <taxon>Pterygota</taxon>
        <taxon>Neoptera</taxon>
        <taxon>Endopterygota</taxon>
        <taxon>Diptera</taxon>
        <taxon>Nematocera</taxon>
        <taxon>Culicoidea</taxon>
        <taxon>Culicidae</taxon>
        <taxon>Anophelinae</taxon>
        <taxon>Anopheles</taxon>
    </lineage>
</organism>
<dbReference type="GO" id="GO:0008270">
    <property type="term" value="F:zinc ion binding"/>
    <property type="evidence" value="ECO:0007669"/>
    <property type="project" value="UniProtKB-UniRule"/>
</dbReference>
<dbReference type="InterPro" id="IPR057721">
    <property type="entry name" value="BCD1_alpha/beta"/>
</dbReference>
<evidence type="ECO:0000256" key="13">
    <source>
        <dbReference type="PROSITE-ProRule" id="PRU00453"/>
    </source>
</evidence>
<keyword evidence="17" id="KW-1185">Reference proteome</keyword>
<evidence type="ECO:0000259" key="15">
    <source>
        <dbReference type="PROSITE" id="PS51083"/>
    </source>
</evidence>
<keyword evidence="6" id="KW-0862">Zinc</keyword>
<evidence type="ECO:0000256" key="4">
    <source>
        <dbReference type="ARBA" id="ARBA00022723"/>
    </source>
</evidence>
<dbReference type="PROSITE" id="PS51083">
    <property type="entry name" value="ZF_HIT"/>
    <property type="match status" value="1"/>
</dbReference>
<keyword evidence="2" id="KW-0690">Ribosome biogenesis</keyword>
<feature type="region of interest" description="Disordered" evidence="14">
    <location>
        <begin position="343"/>
        <end position="371"/>
    </location>
</feature>
<keyword evidence="1" id="KW-1017">Isopeptide bond</keyword>
<evidence type="ECO:0000256" key="8">
    <source>
        <dbReference type="ARBA" id="ARBA00049598"/>
    </source>
</evidence>
<keyword evidence="5 13" id="KW-0863">Zinc-finger</keyword>
<dbReference type="GO" id="GO:0048254">
    <property type="term" value="P:snoRNA localization"/>
    <property type="evidence" value="ECO:0007669"/>
    <property type="project" value="TreeGrafter"/>
</dbReference>
<comment type="function">
    <text evidence="8">Required for box C/D snoRNAs accumulation involved in snoRNA processing, snoRNA transport to the nucleolus and ribosome biogenesis.</text>
</comment>
<comment type="similarity">
    <text evidence="9">Belongs to the BCD1 family.</text>
</comment>
<dbReference type="CDD" id="cd23023">
    <property type="entry name" value="zf-HIT_BCD1"/>
    <property type="match status" value="1"/>
</dbReference>
<evidence type="ECO:0000313" key="16">
    <source>
        <dbReference type="EnsemblMetazoa" id="ENSAATROPP009276"/>
    </source>
</evidence>